<name>A0A857JP41_9ALTE</name>
<keyword evidence="3" id="KW-0862">Zinc</keyword>
<dbReference type="Pfam" id="PF08450">
    <property type="entry name" value="SGL"/>
    <property type="match status" value="1"/>
</dbReference>
<dbReference type="RefSeq" id="WP_160181259.1">
    <property type="nucleotide sequence ID" value="NZ_CP047656.1"/>
</dbReference>
<dbReference type="KEGG" id="pmes:FX988_03397"/>
<dbReference type="GO" id="GO:0004341">
    <property type="term" value="F:gluconolactonase activity"/>
    <property type="evidence" value="ECO:0007669"/>
    <property type="project" value="TreeGrafter"/>
</dbReference>
<dbReference type="PANTHER" id="PTHR10907">
    <property type="entry name" value="REGUCALCIN"/>
    <property type="match status" value="1"/>
</dbReference>
<proteinExistence type="inferred from homology"/>
<accession>A0A857JP41</accession>
<feature type="binding site" evidence="3">
    <location>
        <position position="163"/>
    </location>
    <ligand>
        <name>a divalent metal cation</name>
        <dbReference type="ChEBI" id="CHEBI:60240"/>
    </ligand>
</feature>
<feature type="binding site" evidence="3">
    <location>
        <position position="109"/>
    </location>
    <ligand>
        <name>substrate</name>
    </ligand>
</feature>
<evidence type="ECO:0000313" key="6">
    <source>
        <dbReference type="Proteomes" id="UP000464524"/>
    </source>
</evidence>
<feature type="binding site" evidence="3">
    <location>
        <position position="127"/>
    </location>
    <ligand>
        <name>substrate</name>
    </ligand>
</feature>
<protein>
    <submittedName>
        <fullName evidence="5">L-arabinolactonase</fullName>
        <ecNumber evidence="5">3.1.1.15</ecNumber>
    </submittedName>
</protein>
<keyword evidence="5" id="KW-0378">Hydrolase</keyword>
<comment type="cofactor">
    <cofactor evidence="3">
        <name>Zn(2+)</name>
        <dbReference type="ChEBI" id="CHEBI:29105"/>
    </cofactor>
    <text evidence="3">Binds 1 divalent metal cation per subunit.</text>
</comment>
<dbReference type="InterPro" id="IPR005511">
    <property type="entry name" value="SMP-30"/>
</dbReference>
<feature type="active site" description="Proton donor/acceptor" evidence="2">
    <location>
        <position position="212"/>
    </location>
</feature>
<comment type="similarity">
    <text evidence="1">Belongs to the SMP-30/CGR1 family.</text>
</comment>
<sequence>MGDLSMPKGIQLHTCLAVENELGEGIVWDVRQQCAFWTDIVGKQFYRWNFDGSVTHYPCPERLCSFGLTPEPEWFIVAFESGFAFFNPFEQQIQWITKVETDLPYTRMNDGKVDRQGRFWAGSMIEDDKIDANQLSKDKRAKLYRLSENGQAKPIFDDVIIANGLSFSSDNKTMFFADSPKQTVWCSELTRQNDSTSRRDIFFKTSGNAFPDGSCIDNQGYLWNAQWGSASVKRYSPTGQLDFTLPIDCLQPSCVSFGGPNLNHLIITSARDGLSSDEDRKHKNNGAVFVYRTPYQGIAEPICTVPARQQHAAVETVSVSLKN</sequence>
<evidence type="ECO:0000313" key="5">
    <source>
        <dbReference type="EMBL" id="QHJ13138.1"/>
    </source>
</evidence>
<organism evidence="5 6">
    <name type="scientific">Paraglaciecola mesophila</name>
    <dbReference type="NCBI Taxonomy" id="197222"/>
    <lineage>
        <taxon>Bacteria</taxon>
        <taxon>Pseudomonadati</taxon>
        <taxon>Pseudomonadota</taxon>
        <taxon>Gammaproteobacteria</taxon>
        <taxon>Alteromonadales</taxon>
        <taxon>Alteromonadaceae</taxon>
        <taxon>Paraglaciecola</taxon>
    </lineage>
</organism>
<dbReference type="SUPFAM" id="SSF63829">
    <property type="entry name" value="Calcium-dependent phosphotriesterase"/>
    <property type="match status" value="1"/>
</dbReference>
<dbReference type="EMBL" id="CP047656">
    <property type="protein sequence ID" value="QHJ13138.1"/>
    <property type="molecule type" value="Genomic_DNA"/>
</dbReference>
<evidence type="ECO:0000256" key="2">
    <source>
        <dbReference type="PIRSR" id="PIRSR605511-1"/>
    </source>
</evidence>
<evidence type="ECO:0000256" key="1">
    <source>
        <dbReference type="ARBA" id="ARBA00008853"/>
    </source>
</evidence>
<feature type="binding site" evidence="3">
    <location>
        <position position="24"/>
    </location>
    <ligand>
        <name>a divalent metal cation</name>
        <dbReference type="ChEBI" id="CHEBI:60240"/>
    </ligand>
</feature>
<dbReference type="GO" id="GO:0019853">
    <property type="term" value="P:L-ascorbic acid biosynthetic process"/>
    <property type="evidence" value="ECO:0007669"/>
    <property type="project" value="TreeGrafter"/>
</dbReference>
<dbReference type="InterPro" id="IPR013658">
    <property type="entry name" value="SGL"/>
</dbReference>
<dbReference type="Proteomes" id="UP000464524">
    <property type="component" value="Chromosome"/>
</dbReference>
<keyword evidence="6" id="KW-1185">Reference proteome</keyword>
<reference evidence="5 6" key="1">
    <citation type="submission" date="2019-12" db="EMBL/GenBank/DDBJ databases">
        <title>Genome sequencing and assembly of endphytes of Porphyra tenera.</title>
        <authorList>
            <person name="Park J.M."/>
            <person name="Shin R."/>
            <person name="Jo S.H."/>
        </authorList>
    </citation>
    <scope>NUCLEOTIDE SEQUENCE [LARGE SCALE GENOMIC DNA]</scope>
    <source>
        <strain evidence="5 6">GPM4</strain>
    </source>
</reference>
<dbReference type="PANTHER" id="PTHR10907:SF47">
    <property type="entry name" value="REGUCALCIN"/>
    <property type="match status" value="1"/>
</dbReference>
<gene>
    <name evidence="5" type="ORF">FX988_03397</name>
</gene>
<evidence type="ECO:0000259" key="4">
    <source>
        <dbReference type="Pfam" id="PF08450"/>
    </source>
</evidence>
<feature type="domain" description="SMP-30/Gluconolactonase/LRE-like region" evidence="4">
    <location>
        <begin position="22"/>
        <end position="271"/>
    </location>
</feature>
<dbReference type="GO" id="GO:0005509">
    <property type="term" value="F:calcium ion binding"/>
    <property type="evidence" value="ECO:0007669"/>
    <property type="project" value="TreeGrafter"/>
</dbReference>
<dbReference type="PRINTS" id="PR01790">
    <property type="entry name" value="SMP30FAMILY"/>
</dbReference>
<dbReference type="OrthoDB" id="9775406at2"/>
<feature type="binding site" evidence="3">
    <location>
        <position position="107"/>
    </location>
    <ligand>
        <name>substrate</name>
    </ligand>
</feature>
<evidence type="ECO:0000256" key="3">
    <source>
        <dbReference type="PIRSR" id="PIRSR605511-2"/>
    </source>
</evidence>
<dbReference type="EC" id="3.1.1.15" evidence="5"/>
<feature type="binding site" evidence="3">
    <location>
        <position position="212"/>
    </location>
    <ligand>
        <name>a divalent metal cation</name>
        <dbReference type="ChEBI" id="CHEBI:60240"/>
    </ligand>
</feature>
<dbReference type="Gene3D" id="2.120.10.30">
    <property type="entry name" value="TolB, C-terminal domain"/>
    <property type="match status" value="1"/>
</dbReference>
<dbReference type="AlphaFoldDB" id="A0A857JP41"/>
<dbReference type="GO" id="GO:0050021">
    <property type="term" value="F:L-arabinonolactonase activity"/>
    <property type="evidence" value="ECO:0007669"/>
    <property type="project" value="UniProtKB-EC"/>
</dbReference>
<dbReference type="InterPro" id="IPR011042">
    <property type="entry name" value="6-blade_b-propeller_TolB-like"/>
</dbReference>
<keyword evidence="3" id="KW-0479">Metal-binding</keyword>